<evidence type="ECO:0000313" key="2">
    <source>
        <dbReference type="Proteomes" id="UP000485058"/>
    </source>
</evidence>
<evidence type="ECO:0000313" key="1">
    <source>
        <dbReference type="EMBL" id="GFH27601.1"/>
    </source>
</evidence>
<dbReference type="AlphaFoldDB" id="A0A699ZYK7"/>
<comment type="caution">
    <text evidence="1">The sequence shown here is derived from an EMBL/GenBank/DDBJ whole genome shotgun (WGS) entry which is preliminary data.</text>
</comment>
<gene>
    <name evidence="1" type="ORF">HaLaN_25950</name>
</gene>
<proteinExistence type="predicted"/>
<reference evidence="1 2" key="1">
    <citation type="submission" date="2020-02" db="EMBL/GenBank/DDBJ databases">
        <title>Draft genome sequence of Haematococcus lacustris strain NIES-144.</title>
        <authorList>
            <person name="Morimoto D."/>
            <person name="Nakagawa S."/>
            <person name="Yoshida T."/>
            <person name="Sawayama S."/>
        </authorList>
    </citation>
    <scope>NUCLEOTIDE SEQUENCE [LARGE SCALE GENOMIC DNA]</scope>
    <source>
        <strain evidence="1 2">NIES-144</strain>
    </source>
</reference>
<organism evidence="1 2">
    <name type="scientific">Haematococcus lacustris</name>
    <name type="common">Green alga</name>
    <name type="synonym">Haematococcus pluvialis</name>
    <dbReference type="NCBI Taxonomy" id="44745"/>
    <lineage>
        <taxon>Eukaryota</taxon>
        <taxon>Viridiplantae</taxon>
        <taxon>Chlorophyta</taxon>
        <taxon>core chlorophytes</taxon>
        <taxon>Chlorophyceae</taxon>
        <taxon>CS clade</taxon>
        <taxon>Chlamydomonadales</taxon>
        <taxon>Haematococcaceae</taxon>
        <taxon>Haematococcus</taxon>
    </lineage>
</organism>
<name>A0A699ZYK7_HAELA</name>
<feature type="non-terminal residue" evidence="1">
    <location>
        <position position="1"/>
    </location>
</feature>
<protein>
    <submittedName>
        <fullName evidence="1">Uncharacterized protein</fullName>
    </submittedName>
</protein>
<accession>A0A699ZYK7</accession>
<dbReference type="EMBL" id="BLLF01003540">
    <property type="protein sequence ID" value="GFH27601.1"/>
    <property type="molecule type" value="Genomic_DNA"/>
</dbReference>
<keyword evidence="2" id="KW-1185">Reference proteome</keyword>
<feature type="non-terminal residue" evidence="1">
    <location>
        <position position="61"/>
    </location>
</feature>
<dbReference type="Proteomes" id="UP000485058">
    <property type="component" value="Unassembled WGS sequence"/>
</dbReference>
<sequence length="61" mass="7049">MEQEDEGDSDMVLHVRGGSEHHALMYLLRSVSRHFNMDDVLPDVPPMQARSRYLVLRPKDA</sequence>